<protein>
    <submittedName>
        <fullName evidence="7">DMT family transporter</fullName>
    </submittedName>
</protein>
<proteinExistence type="predicted"/>
<reference evidence="7 8" key="1">
    <citation type="submission" date="2019-01" db="EMBL/GenBank/DDBJ databases">
        <authorList>
            <person name="Chen W.-M."/>
        </authorList>
    </citation>
    <scope>NUCLEOTIDE SEQUENCE [LARGE SCALE GENOMIC DNA]</scope>
    <source>
        <strain evidence="7 8">TER-1</strain>
    </source>
</reference>
<evidence type="ECO:0000256" key="5">
    <source>
        <dbReference type="SAM" id="Phobius"/>
    </source>
</evidence>
<dbReference type="PANTHER" id="PTHR32322:SF9">
    <property type="entry name" value="AMINO-ACID METABOLITE EFFLUX PUMP-RELATED"/>
    <property type="match status" value="1"/>
</dbReference>
<feature type="transmembrane region" description="Helical" evidence="5">
    <location>
        <begin position="186"/>
        <end position="207"/>
    </location>
</feature>
<feature type="transmembrane region" description="Helical" evidence="5">
    <location>
        <begin position="277"/>
        <end position="298"/>
    </location>
</feature>
<feature type="transmembrane region" description="Helical" evidence="5">
    <location>
        <begin position="96"/>
        <end position="118"/>
    </location>
</feature>
<organism evidence="7 8">
    <name type="scientific">Methylobacterium oryzihabitans</name>
    <dbReference type="NCBI Taxonomy" id="2499852"/>
    <lineage>
        <taxon>Bacteria</taxon>
        <taxon>Pseudomonadati</taxon>
        <taxon>Pseudomonadota</taxon>
        <taxon>Alphaproteobacteria</taxon>
        <taxon>Hyphomicrobiales</taxon>
        <taxon>Methylobacteriaceae</taxon>
        <taxon>Methylobacterium</taxon>
    </lineage>
</organism>
<gene>
    <name evidence="7" type="ORF">EOE48_10565</name>
</gene>
<evidence type="ECO:0000256" key="3">
    <source>
        <dbReference type="ARBA" id="ARBA00022989"/>
    </source>
</evidence>
<comment type="subcellular location">
    <subcellularLocation>
        <location evidence="1">Membrane</location>
        <topology evidence="1">Multi-pass membrane protein</topology>
    </subcellularLocation>
</comment>
<dbReference type="InterPro" id="IPR000620">
    <property type="entry name" value="EamA_dom"/>
</dbReference>
<name>A0A3S2V977_9HYPH</name>
<keyword evidence="2 5" id="KW-0812">Transmembrane</keyword>
<feature type="transmembrane region" description="Helical" evidence="5">
    <location>
        <begin position="251"/>
        <end position="271"/>
    </location>
</feature>
<dbReference type="EMBL" id="SACP01000008">
    <property type="protein sequence ID" value="RVU18816.1"/>
    <property type="molecule type" value="Genomic_DNA"/>
</dbReference>
<feature type="domain" description="EamA" evidence="6">
    <location>
        <begin position="158"/>
        <end position="291"/>
    </location>
</feature>
<feature type="transmembrane region" description="Helical" evidence="5">
    <location>
        <begin position="70"/>
        <end position="90"/>
    </location>
</feature>
<evidence type="ECO:0000259" key="6">
    <source>
        <dbReference type="Pfam" id="PF00892"/>
    </source>
</evidence>
<feature type="transmembrane region" description="Helical" evidence="5">
    <location>
        <begin position="12"/>
        <end position="35"/>
    </location>
</feature>
<dbReference type="InterPro" id="IPR037185">
    <property type="entry name" value="EmrE-like"/>
</dbReference>
<dbReference type="OrthoDB" id="9810556at2"/>
<keyword evidence="4 5" id="KW-0472">Membrane</keyword>
<keyword evidence="3 5" id="KW-1133">Transmembrane helix</keyword>
<evidence type="ECO:0000313" key="8">
    <source>
        <dbReference type="Proteomes" id="UP000286997"/>
    </source>
</evidence>
<feature type="transmembrane region" description="Helical" evidence="5">
    <location>
        <begin position="41"/>
        <end position="58"/>
    </location>
</feature>
<evidence type="ECO:0000256" key="1">
    <source>
        <dbReference type="ARBA" id="ARBA00004141"/>
    </source>
</evidence>
<dbReference type="SUPFAM" id="SSF103481">
    <property type="entry name" value="Multidrug resistance efflux transporter EmrE"/>
    <property type="match status" value="2"/>
</dbReference>
<feature type="transmembrane region" description="Helical" evidence="5">
    <location>
        <begin position="155"/>
        <end position="174"/>
    </location>
</feature>
<dbReference type="Pfam" id="PF00892">
    <property type="entry name" value="EamA"/>
    <property type="match status" value="2"/>
</dbReference>
<accession>A0A3S2V977</accession>
<feature type="transmembrane region" description="Helical" evidence="5">
    <location>
        <begin position="219"/>
        <end position="239"/>
    </location>
</feature>
<feature type="domain" description="EamA" evidence="6">
    <location>
        <begin position="13"/>
        <end position="143"/>
    </location>
</feature>
<keyword evidence="8" id="KW-1185">Reference proteome</keyword>
<feature type="transmembrane region" description="Helical" evidence="5">
    <location>
        <begin position="130"/>
        <end position="149"/>
    </location>
</feature>
<dbReference type="AlphaFoldDB" id="A0A3S2V977"/>
<dbReference type="Proteomes" id="UP000286997">
    <property type="component" value="Unassembled WGS sequence"/>
</dbReference>
<sequence>MTQRPMTPLEWTMLLVLSVLWGGSFFFSGVALAALPPVTLVVLRVGLAALLLNLVVVASGARMPRDRRVWVAFLGMGLLNNAVPFCLIVWGQTHIASGLAAILNATTPLSGVVVAHCLTRDERMTGNRLAGVLVGLAGVVVMVGPSVLAGVGAALPAQLAVLAATVSYAFAGVFGRRFRRMGVAPLATAAGQVTASTLMLVPVALLVDRPWTLPVPGLPVWGAVAGLAILSTALAYVLYFRILATAGATNLLLVTFLIPVSAILLGTLGLGERLDPRHYLGMALIGCGLAAIDGRLLARVRRRSPRSS</sequence>
<dbReference type="GO" id="GO:0016020">
    <property type="term" value="C:membrane"/>
    <property type="evidence" value="ECO:0007669"/>
    <property type="project" value="UniProtKB-SubCell"/>
</dbReference>
<evidence type="ECO:0000256" key="2">
    <source>
        <dbReference type="ARBA" id="ARBA00022692"/>
    </source>
</evidence>
<comment type="caution">
    <text evidence="7">The sequence shown here is derived from an EMBL/GenBank/DDBJ whole genome shotgun (WGS) entry which is preliminary data.</text>
</comment>
<dbReference type="RefSeq" id="WP_127728759.1">
    <property type="nucleotide sequence ID" value="NZ_SACP01000008.1"/>
</dbReference>
<dbReference type="InterPro" id="IPR050638">
    <property type="entry name" value="AA-Vitamin_Transporters"/>
</dbReference>
<dbReference type="PANTHER" id="PTHR32322">
    <property type="entry name" value="INNER MEMBRANE TRANSPORTER"/>
    <property type="match status" value="1"/>
</dbReference>
<evidence type="ECO:0000256" key="4">
    <source>
        <dbReference type="ARBA" id="ARBA00023136"/>
    </source>
</evidence>
<evidence type="ECO:0000313" key="7">
    <source>
        <dbReference type="EMBL" id="RVU18816.1"/>
    </source>
</evidence>